<dbReference type="SUPFAM" id="SSF52343">
    <property type="entry name" value="Ferredoxin reductase-like, C-terminal NADP-linked domain"/>
    <property type="match status" value="1"/>
</dbReference>
<organism evidence="12 13">
    <name type="scientific">Venatoribacter cucullus</name>
    <dbReference type="NCBI Taxonomy" id="2661630"/>
    <lineage>
        <taxon>Bacteria</taxon>
        <taxon>Pseudomonadati</taxon>
        <taxon>Pseudomonadota</taxon>
        <taxon>Gammaproteobacteria</taxon>
        <taxon>Oceanospirillales</taxon>
        <taxon>Oceanospirillaceae</taxon>
        <taxon>Venatoribacter</taxon>
    </lineage>
</organism>
<keyword evidence="8" id="KW-0411">Iron-sulfur</keyword>
<dbReference type="Gene3D" id="3.10.20.30">
    <property type="match status" value="1"/>
</dbReference>
<evidence type="ECO:0000256" key="3">
    <source>
        <dbReference type="ARBA" id="ARBA00022714"/>
    </source>
</evidence>
<dbReference type="RefSeq" id="WP_228344684.1">
    <property type="nucleotide sequence ID" value="NZ_CP046056.1"/>
</dbReference>
<dbReference type="Gene3D" id="2.40.30.10">
    <property type="entry name" value="Translation factors"/>
    <property type="match status" value="1"/>
</dbReference>
<proteinExistence type="inferred from homology"/>
<dbReference type="CDD" id="cd06216">
    <property type="entry name" value="FNR_iron_sulfur_binding_2"/>
    <property type="match status" value="1"/>
</dbReference>
<dbReference type="InterPro" id="IPR001709">
    <property type="entry name" value="Flavoprot_Pyr_Nucl_cyt_Rdtase"/>
</dbReference>
<dbReference type="Pfam" id="PF00970">
    <property type="entry name" value="FAD_binding_6"/>
    <property type="match status" value="1"/>
</dbReference>
<dbReference type="Pfam" id="PF00175">
    <property type="entry name" value="NAD_binding_1"/>
    <property type="match status" value="1"/>
</dbReference>
<evidence type="ECO:0000256" key="5">
    <source>
        <dbReference type="ARBA" id="ARBA00022827"/>
    </source>
</evidence>
<name>A0A9X7UYR8_9GAMM</name>
<dbReference type="KEGG" id="vcw:GJQ55_09195"/>
<keyword evidence="5" id="KW-0274">FAD</keyword>
<dbReference type="InterPro" id="IPR001433">
    <property type="entry name" value="OxRdtase_FAD/NAD-bd"/>
</dbReference>
<evidence type="ECO:0000256" key="9">
    <source>
        <dbReference type="ARBA" id="ARBA00034078"/>
    </source>
</evidence>
<keyword evidence="4" id="KW-0479">Metal-binding</keyword>
<dbReference type="Gene3D" id="3.40.50.80">
    <property type="entry name" value="Nucleotide-binding domain of ferredoxin-NADP reductase (FNR) module"/>
    <property type="match status" value="1"/>
</dbReference>
<dbReference type="PRINTS" id="PR00371">
    <property type="entry name" value="FPNCR"/>
</dbReference>
<comment type="cofactor">
    <cofactor evidence="9">
        <name>[2Fe-2S] cluster</name>
        <dbReference type="ChEBI" id="CHEBI:190135"/>
    </cofactor>
</comment>
<sequence>MTTTTTDRPAPSRTLWQRLARSLTQHDSFGAYFEPLIQLALPMWSTSGYRTKVLEVRTELPDVYSLVLKPGRGWGGFRAGQFVQIVAEQNGVLCSRHFSISSSPDHYARTGLIELTIRVQDKGRITPWLRQQFANGGWLRISAAQGDFVLPQGNGPVLLLAGGSGITPFRSMLNQLRAQNDNRDVQLLYFARDNQHFLFRDEFNRLQLDNPQLNITLLDNEQHGLISAELLQQYCPDFARRQILICGPAPMIALSRNILTDMQVPQQNIGFEYFGAAPIDQPRSSSDAALVAFRQSGINVDIAAGESARSLLEVAENAGLKPVSGCRVGVCHQCICQKQSGVVYNTRTGQYSDTGAGEIQLCISVAASDLVLDL</sequence>
<dbReference type="GO" id="GO:0016491">
    <property type="term" value="F:oxidoreductase activity"/>
    <property type="evidence" value="ECO:0007669"/>
    <property type="project" value="UniProtKB-KW"/>
</dbReference>
<evidence type="ECO:0000313" key="12">
    <source>
        <dbReference type="EMBL" id="QQD24625.1"/>
    </source>
</evidence>
<dbReference type="PRINTS" id="PR00410">
    <property type="entry name" value="PHEHYDRXLASE"/>
</dbReference>
<keyword evidence="7" id="KW-0408">Iron</keyword>
<dbReference type="InterPro" id="IPR050415">
    <property type="entry name" value="MRET"/>
</dbReference>
<dbReference type="InterPro" id="IPR008333">
    <property type="entry name" value="Cbr1-like_FAD-bd_dom"/>
</dbReference>
<dbReference type="Pfam" id="PF00111">
    <property type="entry name" value="Fer2"/>
    <property type="match status" value="1"/>
</dbReference>
<accession>A0A9X7UYR8</accession>
<dbReference type="CDD" id="cd00207">
    <property type="entry name" value="fer2"/>
    <property type="match status" value="1"/>
</dbReference>
<dbReference type="GO" id="GO:0051537">
    <property type="term" value="F:2 iron, 2 sulfur cluster binding"/>
    <property type="evidence" value="ECO:0007669"/>
    <property type="project" value="UniProtKB-KW"/>
</dbReference>
<dbReference type="InterPro" id="IPR036010">
    <property type="entry name" value="2Fe-2S_ferredoxin-like_sf"/>
</dbReference>
<keyword evidence="6" id="KW-0560">Oxidoreductase</keyword>
<keyword evidence="2" id="KW-0285">Flavoprotein</keyword>
<evidence type="ECO:0000256" key="1">
    <source>
        <dbReference type="ARBA" id="ARBA00001974"/>
    </source>
</evidence>
<evidence type="ECO:0000256" key="7">
    <source>
        <dbReference type="ARBA" id="ARBA00023004"/>
    </source>
</evidence>
<evidence type="ECO:0000256" key="2">
    <source>
        <dbReference type="ARBA" id="ARBA00022630"/>
    </source>
</evidence>
<dbReference type="AlphaFoldDB" id="A0A9X7UYR8"/>
<dbReference type="InterPro" id="IPR017938">
    <property type="entry name" value="Riboflavin_synthase-like_b-brl"/>
</dbReference>
<evidence type="ECO:0000256" key="4">
    <source>
        <dbReference type="ARBA" id="ARBA00022723"/>
    </source>
</evidence>
<keyword evidence="3" id="KW-0001">2Fe-2S</keyword>
<dbReference type="PANTHER" id="PTHR47354">
    <property type="entry name" value="NADH OXIDOREDUCTASE HCR"/>
    <property type="match status" value="1"/>
</dbReference>
<dbReference type="PROSITE" id="PS51384">
    <property type="entry name" value="FAD_FR"/>
    <property type="match status" value="1"/>
</dbReference>
<gene>
    <name evidence="12" type="ORF">GJQ55_09195</name>
</gene>
<dbReference type="InterPro" id="IPR017927">
    <property type="entry name" value="FAD-bd_FR_type"/>
</dbReference>
<protein>
    <submittedName>
        <fullName evidence="12">2Fe-2S iron-sulfur cluster binding domain-containing protein</fullName>
    </submittedName>
</protein>
<dbReference type="Proteomes" id="UP000596074">
    <property type="component" value="Chromosome"/>
</dbReference>
<dbReference type="SUPFAM" id="SSF63380">
    <property type="entry name" value="Riboflavin synthase domain-like"/>
    <property type="match status" value="1"/>
</dbReference>
<feature type="domain" description="FAD-binding FR-type" evidence="11">
    <location>
        <begin position="46"/>
        <end position="151"/>
    </location>
</feature>
<dbReference type="InterPro" id="IPR012675">
    <property type="entry name" value="Beta-grasp_dom_sf"/>
</dbReference>
<dbReference type="InterPro" id="IPR039261">
    <property type="entry name" value="FNR_nucleotide-bd"/>
</dbReference>
<dbReference type="GO" id="GO:0046872">
    <property type="term" value="F:metal ion binding"/>
    <property type="evidence" value="ECO:0007669"/>
    <property type="project" value="UniProtKB-KW"/>
</dbReference>
<evidence type="ECO:0000256" key="8">
    <source>
        <dbReference type="ARBA" id="ARBA00023014"/>
    </source>
</evidence>
<keyword evidence="13" id="KW-1185">Reference proteome</keyword>
<evidence type="ECO:0000256" key="6">
    <source>
        <dbReference type="ARBA" id="ARBA00023002"/>
    </source>
</evidence>
<dbReference type="InterPro" id="IPR001041">
    <property type="entry name" value="2Fe-2S_ferredoxin-type"/>
</dbReference>
<dbReference type="PANTHER" id="PTHR47354:SF6">
    <property type="entry name" value="NADH OXIDOREDUCTASE HCR"/>
    <property type="match status" value="1"/>
</dbReference>
<comment type="cofactor">
    <cofactor evidence="1">
        <name>FAD</name>
        <dbReference type="ChEBI" id="CHEBI:57692"/>
    </cofactor>
</comment>
<evidence type="ECO:0000256" key="10">
    <source>
        <dbReference type="ARBA" id="ARBA00061434"/>
    </source>
</evidence>
<reference evidence="12 13" key="1">
    <citation type="submission" date="2019-11" db="EMBL/GenBank/DDBJ databases">
        <title>Venatorbacter sp. nov. a predator of Campylobacter and other Gram-negative bacteria.</title>
        <authorList>
            <person name="Saeedi A."/>
            <person name="Cummings N.J."/>
            <person name="Connerton I.F."/>
            <person name="Connerton P.L."/>
        </authorList>
    </citation>
    <scope>NUCLEOTIDE SEQUENCE [LARGE SCALE GENOMIC DNA]</scope>
    <source>
        <strain evidence="12">XL5</strain>
    </source>
</reference>
<dbReference type="SUPFAM" id="SSF54292">
    <property type="entry name" value="2Fe-2S ferredoxin-like"/>
    <property type="match status" value="1"/>
</dbReference>
<comment type="similarity">
    <text evidence="10">In the N-terminal section; belongs to the FAD-binding oxidoreductase type 6 family.</text>
</comment>
<evidence type="ECO:0000259" key="11">
    <source>
        <dbReference type="PROSITE" id="PS51384"/>
    </source>
</evidence>
<dbReference type="EMBL" id="CP046056">
    <property type="protein sequence ID" value="QQD24625.1"/>
    <property type="molecule type" value="Genomic_DNA"/>
</dbReference>
<evidence type="ECO:0000313" key="13">
    <source>
        <dbReference type="Proteomes" id="UP000596074"/>
    </source>
</evidence>